<name>A0ABT8AQ49_9HYPH</name>
<dbReference type="SUPFAM" id="SSF55718">
    <property type="entry name" value="SCP-like"/>
    <property type="match status" value="1"/>
</dbReference>
<dbReference type="EMBL" id="JAUFPT010000047">
    <property type="protein sequence ID" value="MDN3571827.1"/>
    <property type="molecule type" value="Genomic_DNA"/>
</dbReference>
<organism evidence="2 3">
    <name type="scientific">Methylobacterium longum</name>
    <dbReference type="NCBI Taxonomy" id="767694"/>
    <lineage>
        <taxon>Bacteria</taxon>
        <taxon>Pseudomonadati</taxon>
        <taxon>Pseudomonadota</taxon>
        <taxon>Alphaproteobacteria</taxon>
        <taxon>Hyphomicrobiales</taxon>
        <taxon>Methylobacteriaceae</taxon>
        <taxon>Methylobacterium</taxon>
    </lineage>
</organism>
<evidence type="ECO:0000259" key="1">
    <source>
        <dbReference type="Pfam" id="PF02036"/>
    </source>
</evidence>
<dbReference type="Gene3D" id="3.30.1050.10">
    <property type="entry name" value="SCP2 sterol-binding domain"/>
    <property type="match status" value="1"/>
</dbReference>
<feature type="domain" description="SCP2" evidence="1">
    <location>
        <begin position="5"/>
        <end position="104"/>
    </location>
</feature>
<evidence type="ECO:0000313" key="2">
    <source>
        <dbReference type="EMBL" id="MDN3571827.1"/>
    </source>
</evidence>
<comment type="caution">
    <text evidence="2">The sequence shown here is derived from an EMBL/GenBank/DDBJ whole genome shotgun (WGS) entry which is preliminary data.</text>
</comment>
<evidence type="ECO:0000313" key="3">
    <source>
        <dbReference type="Proteomes" id="UP001244297"/>
    </source>
</evidence>
<accession>A0ABT8AQ49</accession>
<dbReference type="InterPro" id="IPR003033">
    <property type="entry name" value="SCP2_sterol-bd_dom"/>
</dbReference>
<sequence>MADLEQVMEAIEERSAVLSTLGYRVRFDLTDGGSILVDATGGGVSVSTGEAGEAGEAVTVMKLSSDNLLKLVRGKLSPMIAFSTGRLKVQGSQGVAMKLAGLLE</sequence>
<dbReference type="Proteomes" id="UP001244297">
    <property type="component" value="Unassembled WGS sequence"/>
</dbReference>
<dbReference type="RefSeq" id="WP_238293902.1">
    <property type="nucleotide sequence ID" value="NZ_BPQS01000085.1"/>
</dbReference>
<dbReference type="Pfam" id="PF02036">
    <property type="entry name" value="SCP2"/>
    <property type="match status" value="1"/>
</dbReference>
<gene>
    <name evidence="2" type="ORF">QWZ18_14475</name>
</gene>
<dbReference type="InterPro" id="IPR036527">
    <property type="entry name" value="SCP2_sterol-bd_dom_sf"/>
</dbReference>
<keyword evidence="3" id="KW-1185">Reference proteome</keyword>
<reference evidence="3" key="1">
    <citation type="journal article" date="2019" name="Int. J. Syst. Evol. Microbiol.">
        <title>The Global Catalogue of Microorganisms (GCM) 10K type strain sequencing project: providing services to taxonomists for standard genome sequencing and annotation.</title>
        <authorList>
            <consortium name="The Broad Institute Genomics Platform"/>
            <consortium name="The Broad Institute Genome Sequencing Center for Infectious Disease"/>
            <person name="Wu L."/>
            <person name="Ma J."/>
        </authorList>
    </citation>
    <scope>NUCLEOTIDE SEQUENCE [LARGE SCALE GENOMIC DNA]</scope>
    <source>
        <strain evidence="3">CECT 7806</strain>
    </source>
</reference>
<proteinExistence type="predicted"/>
<protein>
    <submittedName>
        <fullName evidence="2">SCP2 sterol-binding domain-containing protein</fullName>
    </submittedName>
</protein>